<dbReference type="InterPro" id="IPR029479">
    <property type="entry name" value="Nitroreductase"/>
</dbReference>
<dbReference type="GO" id="GO:0016491">
    <property type="term" value="F:oxidoreductase activity"/>
    <property type="evidence" value="ECO:0007669"/>
    <property type="project" value="UniProtKB-KW"/>
</dbReference>
<dbReference type="InterPro" id="IPR000415">
    <property type="entry name" value="Nitroreductase-like"/>
</dbReference>
<dbReference type="AlphaFoldDB" id="A0A3D8J0J7"/>
<evidence type="ECO:0000313" key="5">
    <source>
        <dbReference type="Proteomes" id="UP000256424"/>
    </source>
</evidence>
<organism evidence="4 5">
    <name type="scientific">Helicobacter aurati</name>
    <dbReference type="NCBI Taxonomy" id="137778"/>
    <lineage>
        <taxon>Bacteria</taxon>
        <taxon>Pseudomonadati</taxon>
        <taxon>Campylobacterota</taxon>
        <taxon>Epsilonproteobacteria</taxon>
        <taxon>Campylobacterales</taxon>
        <taxon>Helicobacteraceae</taxon>
        <taxon>Helicobacter</taxon>
    </lineage>
</organism>
<dbReference type="OrthoDB" id="9809288at2"/>
<dbReference type="PANTHER" id="PTHR43673">
    <property type="entry name" value="NAD(P)H NITROREDUCTASE YDGI-RELATED"/>
    <property type="match status" value="1"/>
</dbReference>
<accession>A0A3D8J0J7</accession>
<keyword evidence="5" id="KW-1185">Reference proteome</keyword>
<feature type="domain" description="Nitroreductase" evidence="3">
    <location>
        <begin position="9"/>
        <end position="184"/>
    </location>
</feature>
<sequence>MNLSFEEILKQRFACKAFTNQEITKDNLEFILEAGRLAPSTCGFEPWNFVVVSKKDNANLSTICFGQENVATASYNIILLARTDLQAKDEYIKKQVARICSPSDEKRFNNILQAYTYETNTLNEEQLYAYAKSDCYLALMQMALAAMSRGIDSCMIGGFEKDKVDMFLELKYPFQTAVILSLGYRREEPKYSKKRLSLAEVVRYY</sequence>
<keyword evidence="2" id="KW-0560">Oxidoreductase</keyword>
<evidence type="ECO:0000256" key="1">
    <source>
        <dbReference type="ARBA" id="ARBA00007118"/>
    </source>
</evidence>
<evidence type="ECO:0000313" key="4">
    <source>
        <dbReference type="EMBL" id="RDU71059.1"/>
    </source>
</evidence>
<dbReference type="Proteomes" id="UP000256424">
    <property type="component" value="Unassembled WGS sequence"/>
</dbReference>
<comment type="similarity">
    <text evidence="1">Belongs to the nitroreductase family.</text>
</comment>
<reference evidence="4 5" key="1">
    <citation type="submission" date="2018-04" db="EMBL/GenBank/DDBJ databases">
        <title>Novel Campyloabacter and Helicobacter Species and Strains.</title>
        <authorList>
            <person name="Mannion A.J."/>
            <person name="Shen Z."/>
            <person name="Fox J.G."/>
        </authorList>
    </citation>
    <scope>NUCLEOTIDE SEQUENCE [LARGE SCALE GENOMIC DNA]</scope>
    <source>
        <strain evidence="4 5">MIT 97-5075</strain>
    </source>
</reference>
<gene>
    <name evidence="4" type="ORF">CQA66_07120</name>
</gene>
<dbReference type="EMBL" id="NXLW01000014">
    <property type="protein sequence ID" value="RDU71059.1"/>
    <property type="molecule type" value="Genomic_DNA"/>
</dbReference>
<name>A0A3D8J0J7_9HELI</name>
<protein>
    <submittedName>
        <fullName evidence="4">NAD(P)H-dependent oxidoreductase</fullName>
    </submittedName>
</protein>
<dbReference type="PANTHER" id="PTHR43673:SF10">
    <property type="entry name" value="NADH DEHYDROGENASE_NAD(P)H NITROREDUCTASE XCC3605-RELATED"/>
    <property type="match status" value="1"/>
</dbReference>
<comment type="caution">
    <text evidence="4">The sequence shown here is derived from an EMBL/GenBank/DDBJ whole genome shotgun (WGS) entry which is preliminary data.</text>
</comment>
<dbReference type="Gene3D" id="3.40.109.10">
    <property type="entry name" value="NADH Oxidase"/>
    <property type="match status" value="1"/>
</dbReference>
<dbReference type="SUPFAM" id="SSF55469">
    <property type="entry name" value="FMN-dependent nitroreductase-like"/>
    <property type="match status" value="1"/>
</dbReference>
<evidence type="ECO:0000256" key="2">
    <source>
        <dbReference type="ARBA" id="ARBA00023002"/>
    </source>
</evidence>
<dbReference type="Pfam" id="PF00881">
    <property type="entry name" value="Nitroreductase"/>
    <property type="match status" value="1"/>
</dbReference>
<evidence type="ECO:0000259" key="3">
    <source>
        <dbReference type="Pfam" id="PF00881"/>
    </source>
</evidence>
<proteinExistence type="inferred from homology"/>
<dbReference type="RefSeq" id="WP_104763615.1">
    <property type="nucleotide sequence ID" value="NZ_FZPM01000026.1"/>
</dbReference>